<reference evidence="1 2" key="1">
    <citation type="submission" date="2020-08" db="EMBL/GenBank/DDBJ databases">
        <title>Above-ground endophytic microbial communities from plants in different locations in the United States.</title>
        <authorList>
            <person name="Frank C."/>
        </authorList>
    </citation>
    <scope>NUCLEOTIDE SEQUENCE [LARGE SCALE GENOMIC DNA]</scope>
    <source>
        <strain evidence="1 2">WP4_2_2</strain>
    </source>
</reference>
<gene>
    <name evidence="1" type="ORF">F4827_005566</name>
</gene>
<dbReference type="RefSeq" id="WP_183729875.1">
    <property type="nucleotide sequence ID" value="NZ_JACHBW010000019.1"/>
</dbReference>
<comment type="caution">
    <text evidence="1">The sequence shown here is derived from an EMBL/GenBank/DDBJ whole genome shotgun (WGS) entry which is preliminary data.</text>
</comment>
<dbReference type="Proteomes" id="UP000571554">
    <property type="component" value="Unassembled WGS sequence"/>
</dbReference>
<keyword evidence="2" id="KW-1185">Reference proteome</keyword>
<dbReference type="EMBL" id="JACHBW010000019">
    <property type="protein sequence ID" value="MBB6105696.1"/>
    <property type="molecule type" value="Genomic_DNA"/>
</dbReference>
<dbReference type="AlphaFoldDB" id="A0A7W9U3R9"/>
<evidence type="ECO:0000313" key="2">
    <source>
        <dbReference type="Proteomes" id="UP000571554"/>
    </source>
</evidence>
<organism evidence="1 2">
    <name type="scientific">Paraburkholderia bannensis</name>
    <dbReference type="NCBI Taxonomy" id="765414"/>
    <lineage>
        <taxon>Bacteria</taxon>
        <taxon>Pseudomonadati</taxon>
        <taxon>Pseudomonadota</taxon>
        <taxon>Betaproteobacteria</taxon>
        <taxon>Burkholderiales</taxon>
        <taxon>Burkholderiaceae</taxon>
        <taxon>Paraburkholderia</taxon>
    </lineage>
</organism>
<sequence>MAPSQQRPPTAVKSAPVTLSRTALRRTSTPRATGCEAGMAIEQYHAREMTIASATTVMSNQIGACVRTISAKMLP</sequence>
<accession>A0A7W9U3R9</accession>
<name>A0A7W9U3R9_9BURK</name>
<evidence type="ECO:0000313" key="1">
    <source>
        <dbReference type="EMBL" id="MBB6105696.1"/>
    </source>
</evidence>
<protein>
    <submittedName>
        <fullName evidence="1">Uncharacterized protein</fullName>
    </submittedName>
</protein>
<proteinExistence type="predicted"/>